<feature type="region of interest" description="Disordered" evidence="1">
    <location>
        <begin position="319"/>
        <end position="421"/>
    </location>
</feature>
<sequence>MHRADMVQTCTMDDQELWDDHEEDTQQESGTSMPEPVTLRQMQYRRGCVSESRADSPARLWPTRPVSLSSASSSDSGVRGDMSDASSVRQPFTGLSADSGCSGWDQMDEDDWDSCSDASGEYEPLREPLPPLLEVRGTPAYNRSLTHPLPPPPPPRPPPGTLPRRKDLTRHLGLPRELGGSLAELRAGNTARRKDLGLFLGMAEPSTPPRPGLWRRWASKRGPRPERDRSADPRNGSLPDLARLAVGGDTVSMPATPCRRRAAASPRLLRAALRRVQERALRAVARTGTAEVPGLEEDGPTLVFQAKRGSFEAPSILFSGDRWQAPSRPRPSQPIAIRHKPRLATPPPELPTAASWSPADWSAAAEHRLPPPPPQVPPPADTDAEDDGDDDPTYMTMEAIRALGRPPLPPPRVTVESCDEGEESGYLSMDAVRQLVRAHRAASPTRPRLGSDYANLADLRSALAGLRLATAAGQS</sequence>
<dbReference type="AlphaFoldDB" id="A0A6A4WQN0"/>
<dbReference type="Proteomes" id="UP000440578">
    <property type="component" value="Unassembled WGS sequence"/>
</dbReference>
<feature type="region of interest" description="Disordered" evidence="1">
    <location>
        <begin position="201"/>
        <end position="241"/>
    </location>
</feature>
<feature type="region of interest" description="Disordered" evidence="1">
    <location>
        <begin position="1"/>
        <end position="188"/>
    </location>
</feature>
<accession>A0A6A4WQN0</accession>
<proteinExistence type="predicted"/>
<feature type="compositionally biased region" description="Basic and acidic residues" evidence="1">
    <location>
        <begin position="223"/>
        <end position="232"/>
    </location>
</feature>
<dbReference type="EMBL" id="VIIS01000851">
    <property type="protein sequence ID" value="KAF0304381.1"/>
    <property type="molecule type" value="Genomic_DNA"/>
</dbReference>
<feature type="compositionally biased region" description="Acidic residues" evidence="1">
    <location>
        <begin position="382"/>
        <end position="392"/>
    </location>
</feature>
<comment type="caution">
    <text evidence="2">The sequence shown here is derived from an EMBL/GenBank/DDBJ whole genome shotgun (WGS) entry which is preliminary data.</text>
</comment>
<organism evidence="2 3">
    <name type="scientific">Amphibalanus amphitrite</name>
    <name type="common">Striped barnacle</name>
    <name type="synonym">Balanus amphitrite</name>
    <dbReference type="NCBI Taxonomy" id="1232801"/>
    <lineage>
        <taxon>Eukaryota</taxon>
        <taxon>Metazoa</taxon>
        <taxon>Ecdysozoa</taxon>
        <taxon>Arthropoda</taxon>
        <taxon>Crustacea</taxon>
        <taxon>Multicrustacea</taxon>
        <taxon>Cirripedia</taxon>
        <taxon>Thoracica</taxon>
        <taxon>Thoracicalcarea</taxon>
        <taxon>Balanomorpha</taxon>
        <taxon>Balanoidea</taxon>
        <taxon>Balanidae</taxon>
        <taxon>Amphibalaninae</taxon>
        <taxon>Amphibalanus</taxon>
    </lineage>
</organism>
<feature type="compositionally biased region" description="Pro residues" evidence="1">
    <location>
        <begin position="370"/>
        <end position="380"/>
    </location>
</feature>
<name>A0A6A4WQN0_AMPAM</name>
<evidence type="ECO:0000313" key="3">
    <source>
        <dbReference type="Proteomes" id="UP000440578"/>
    </source>
</evidence>
<evidence type="ECO:0000313" key="2">
    <source>
        <dbReference type="EMBL" id="KAF0304381.1"/>
    </source>
</evidence>
<reference evidence="2 3" key="1">
    <citation type="submission" date="2019-07" db="EMBL/GenBank/DDBJ databases">
        <title>Draft genome assembly of a fouling barnacle, Amphibalanus amphitrite (Darwin, 1854): The first reference genome for Thecostraca.</title>
        <authorList>
            <person name="Kim W."/>
        </authorList>
    </citation>
    <scope>NUCLEOTIDE SEQUENCE [LARGE SCALE GENOMIC DNA]</scope>
    <source>
        <strain evidence="2">SNU_AA5</strain>
        <tissue evidence="2">Soma without cirri and trophi</tissue>
    </source>
</reference>
<keyword evidence="3" id="KW-1185">Reference proteome</keyword>
<protein>
    <submittedName>
        <fullName evidence="2">Uncharacterized protein</fullName>
    </submittedName>
</protein>
<feature type="compositionally biased region" description="Low complexity" evidence="1">
    <location>
        <begin position="67"/>
        <end position="76"/>
    </location>
</feature>
<feature type="compositionally biased region" description="Low complexity" evidence="1">
    <location>
        <begin position="351"/>
        <end position="364"/>
    </location>
</feature>
<feature type="compositionally biased region" description="Pro residues" evidence="1">
    <location>
        <begin position="148"/>
        <end position="161"/>
    </location>
</feature>
<feature type="compositionally biased region" description="Acidic residues" evidence="1">
    <location>
        <begin position="13"/>
        <end position="26"/>
    </location>
</feature>
<evidence type="ECO:0000256" key="1">
    <source>
        <dbReference type="SAM" id="MobiDB-lite"/>
    </source>
</evidence>
<gene>
    <name evidence="2" type="ORF">FJT64_023805</name>
</gene>